<protein>
    <recommendedName>
        <fullName evidence="1">AbiEi antitoxin N-terminal domain-containing protein</fullName>
    </recommendedName>
</protein>
<dbReference type="Proteomes" id="UP000178700">
    <property type="component" value="Unassembled WGS sequence"/>
</dbReference>
<dbReference type="EMBL" id="MFTJ01000063">
    <property type="protein sequence ID" value="OGI63852.1"/>
    <property type="molecule type" value="Genomic_DNA"/>
</dbReference>
<evidence type="ECO:0000313" key="2">
    <source>
        <dbReference type="EMBL" id="OGI63852.1"/>
    </source>
</evidence>
<comment type="caution">
    <text evidence="2">The sequence shown here is derived from an EMBL/GenBank/DDBJ whole genome shotgun (WGS) entry which is preliminary data.</text>
</comment>
<accession>A0A1F6V2I7</accession>
<organism evidence="2 3">
    <name type="scientific">Candidatus Nomurabacteria bacterium RIFCSPHIGHO2_01_FULL_39_10</name>
    <dbReference type="NCBI Taxonomy" id="1801733"/>
    <lineage>
        <taxon>Bacteria</taxon>
        <taxon>Candidatus Nomuraibacteriota</taxon>
    </lineage>
</organism>
<feature type="domain" description="AbiEi antitoxin N-terminal" evidence="1">
    <location>
        <begin position="10"/>
        <end position="61"/>
    </location>
</feature>
<evidence type="ECO:0000259" key="1">
    <source>
        <dbReference type="Pfam" id="PF13338"/>
    </source>
</evidence>
<sequence>MNKRSQKGEYLDILLRSKKTIFSTKDVALLWGEAGGGASQVRLNYYVNAGKLIRIRRGLYAKDKNYDKYEFAVNILRPSYISFETVLGSAGMTFQHYSQIFIASYVKRDIVCDGQEYTFRKINKTILINPAGIDQDREYSIASKERAFLDTIYRSKNYYFDNLSPLDWNKVFEIVPIYNNKKMSKKVQKYYEDYKANK</sequence>
<dbReference type="InterPro" id="IPR025159">
    <property type="entry name" value="AbiEi_N"/>
</dbReference>
<proteinExistence type="predicted"/>
<dbReference type="AlphaFoldDB" id="A0A1F6V2I7"/>
<name>A0A1F6V2I7_9BACT</name>
<reference evidence="2 3" key="1">
    <citation type="journal article" date="2016" name="Nat. Commun.">
        <title>Thousands of microbial genomes shed light on interconnected biogeochemical processes in an aquifer system.</title>
        <authorList>
            <person name="Anantharaman K."/>
            <person name="Brown C.T."/>
            <person name="Hug L.A."/>
            <person name="Sharon I."/>
            <person name="Castelle C.J."/>
            <person name="Probst A.J."/>
            <person name="Thomas B.C."/>
            <person name="Singh A."/>
            <person name="Wilkins M.J."/>
            <person name="Karaoz U."/>
            <person name="Brodie E.L."/>
            <person name="Williams K.H."/>
            <person name="Hubbard S.S."/>
            <person name="Banfield J.F."/>
        </authorList>
    </citation>
    <scope>NUCLEOTIDE SEQUENCE [LARGE SCALE GENOMIC DNA]</scope>
</reference>
<evidence type="ECO:0000313" key="3">
    <source>
        <dbReference type="Proteomes" id="UP000178700"/>
    </source>
</evidence>
<gene>
    <name evidence="2" type="ORF">A2642_00865</name>
</gene>
<dbReference type="Pfam" id="PF13338">
    <property type="entry name" value="AbiEi_4"/>
    <property type="match status" value="1"/>
</dbReference>